<dbReference type="Proteomes" id="UP000004162">
    <property type="component" value="Unassembled WGS sequence"/>
</dbReference>
<reference evidence="2 3" key="1">
    <citation type="submission" date="2006-07" db="EMBL/GenBank/DDBJ databases">
        <title>Annotation of the draft genome assembly of Chlorobium ferroxidans DSM 13031.</title>
        <authorList>
            <consortium name="US DOE Joint Genome Institute (JGI-ORNL)"/>
            <person name="Larimer F."/>
            <person name="Land M."/>
            <person name="Hauser L."/>
        </authorList>
    </citation>
    <scope>NUCLEOTIDE SEQUENCE [LARGE SCALE GENOMIC DNA]</scope>
    <source>
        <strain evidence="2 3">DSM 13031</strain>
    </source>
</reference>
<dbReference type="EMBL" id="AASE01000029">
    <property type="protein sequence ID" value="EAT58153.1"/>
    <property type="molecule type" value="Genomic_DNA"/>
</dbReference>
<keyword evidence="1" id="KW-0812">Transmembrane</keyword>
<evidence type="ECO:0000313" key="2">
    <source>
        <dbReference type="EMBL" id="EAT58153.1"/>
    </source>
</evidence>
<accession>Q0YPE0</accession>
<keyword evidence="1" id="KW-0472">Membrane</keyword>
<evidence type="ECO:0000313" key="3">
    <source>
        <dbReference type="Proteomes" id="UP000004162"/>
    </source>
</evidence>
<proteinExistence type="predicted"/>
<feature type="transmembrane region" description="Helical" evidence="1">
    <location>
        <begin position="34"/>
        <end position="56"/>
    </location>
</feature>
<name>Q0YPE0_9CHLB</name>
<comment type="caution">
    <text evidence="2">The sequence shown here is derived from an EMBL/GenBank/DDBJ whole genome shotgun (WGS) entry which is preliminary data.</text>
</comment>
<dbReference type="AlphaFoldDB" id="Q0YPE0"/>
<dbReference type="OrthoDB" id="595360at2"/>
<sequence>MEERFFLKLLLFLFAGLIAAELLVVTLYGFRLELILFTFIVAVALTGMVIVAKLLLRERPEIESVSMRRLRQKSAGVMQDRLKEYSVDDEFTGEHAARSAKVRTQTPAHVGSDTEPPSLNIDSLDGMIREVARMYGGFGTLLRTLEQLDDAAFRRQLAKAGFGRGEGFSREEVILRISQMAEAECLQNRDETGNIDEKECVIDGFSLDSESFDLYIQRSMSSTEREGDDGFCVELDSEALSKRTGTMPSDFSHDPKAVFSKLKKPGTNA</sequence>
<evidence type="ECO:0000256" key="1">
    <source>
        <dbReference type="SAM" id="Phobius"/>
    </source>
</evidence>
<reference evidence="2 3" key="2">
    <citation type="submission" date="2006-07" db="EMBL/GenBank/DDBJ databases">
        <title>Sequencing of the draft genome and assembly of Chlorobium ferroxidans DSM 13031.</title>
        <authorList>
            <consortium name="US DOE Joint Genome Institute (JGI-PGF)"/>
            <person name="Copeland A."/>
            <person name="Lucas S."/>
            <person name="Lapidus A."/>
            <person name="Barry K."/>
            <person name="Glavina del Rio T."/>
            <person name="Dalin E."/>
            <person name="Tice H."/>
            <person name="Bruce D."/>
            <person name="Pitluck S."/>
            <person name="Richardson P."/>
        </authorList>
    </citation>
    <scope>NUCLEOTIDE SEQUENCE [LARGE SCALE GENOMIC DNA]</scope>
    <source>
        <strain evidence="2 3">DSM 13031</strain>
    </source>
</reference>
<keyword evidence="1" id="KW-1133">Transmembrane helix</keyword>
<organism evidence="2 3">
    <name type="scientific">Chlorobium ferrooxidans DSM 13031</name>
    <dbReference type="NCBI Taxonomy" id="377431"/>
    <lineage>
        <taxon>Bacteria</taxon>
        <taxon>Pseudomonadati</taxon>
        <taxon>Chlorobiota</taxon>
        <taxon>Chlorobiia</taxon>
        <taxon>Chlorobiales</taxon>
        <taxon>Chlorobiaceae</taxon>
        <taxon>Chlorobium/Pelodictyon group</taxon>
        <taxon>Chlorobium</taxon>
    </lineage>
</organism>
<dbReference type="RefSeq" id="WP_006367231.1">
    <property type="nucleotide sequence ID" value="NZ_AASE01000029.1"/>
</dbReference>
<feature type="transmembrane region" description="Helical" evidence="1">
    <location>
        <begin position="7"/>
        <end position="28"/>
    </location>
</feature>
<protein>
    <submittedName>
        <fullName evidence="2">Uncharacterized protein</fullName>
    </submittedName>
</protein>
<gene>
    <name evidence="2" type="ORF">CferDRAFT_0160</name>
</gene>
<keyword evidence="3" id="KW-1185">Reference proteome</keyword>